<gene>
    <name evidence="1" type="primary">GLEAN_07386</name>
    <name evidence="1" type="ORF">TcasGA2_TC007386</name>
</gene>
<accession>D1ZZW2</accession>
<name>D1ZZW2_TRICA</name>
<reference evidence="1 2" key="2">
    <citation type="journal article" date="2010" name="Nucleic Acids Res.">
        <title>BeetleBase in 2010: revisions to provide comprehensive genomic information for Tribolium castaneum.</title>
        <authorList>
            <person name="Kim H.S."/>
            <person name="Murphy T."/>
            <person name="Xia J."/>
            <person name="Caragea D."/>
            <person name="Park Y."/>
            <person name="Beeman R.W."/>
            <person name="Lorenzen M.D."/>
            <person name="Butcher S."/>
            <person name="Manak J.R."/>
            <person name="Brown S.J."/>
        </authorList>
    </citation>
    <scope>GENOME REANNOTATION</scope>
    <source>
        <strain evidence="1 2">Georgia GA2</strain>
    </source>
</reference>
<dbReference type="AlphaFoldDB" id="D1ZZW2"/>
<dbReference type="HOGENOM" id="CLU_988070_0_0_1"/>
<evidence type="ECO:0000313" key="1">
    <source>
        <dbReference type="EMBL" id="EFA01785.1"/>
    </source>
</evidence>
<evidence type="ECO:0000313" key="2">
    <source>
        <dbReference type="Proteomes" id="UP000007266"/>
    </source>
</evidence>
<dbReference type="EMBL" id="KQ971338">
    <property type="protein sequence ID" value="EFA01785.1"/>
    <property type="molecule type" value="Genomic_DNA"/>
</dbReference>
<protein>
    <submittedName>
        <fullName evidence="1">Uncharacterized protein</fullName>
    </submittedName>
</protein>
<proteinExistence type="predicted"/>
<dbReference type="Proteomes" id="UP000007266">
    <property type="component" value="Linkage group 4"/>
</dbReference>
<sequence>MQPLINKCHNQVKLETKGLKFEQIISSNPEDEKRKKCVLKSCHYVGCRSRISNTLQEFVSEAENRRKLRVLLAKKRVEIIRRLSRRCKMHATALEGCRLSNQYRKSQSICEGNSASSYNNCRGWKAAAVVLRLSGVQSRISTSDLASLRRASIKRTCATLRVPRLIRGLQFNMKTKGGFWGERQQHTESGQLTTKGKPSVLVSRSSVRGLTARVTLRHDRNRSGKHQGQSQIYDSEQCGYRGTTTLNYLPSSRFNRSECDFSFYRLIGPDLPSLLLIISDKN</sequence>
<organism evidence="1 2">
    <name type="scientific">Tribolium castaneum</name>
    <name type="common">Red flour beetle</name>
    <dbReference type="NCBI Taxonomy" id="7070"/>
    <lineage>
        <taxon>Eukaryota</taxon>
        <taxon>Metazoa</taxon>
        <taxon>Ecdysozoa</taxon>
        <taxon>Arthropoda</taxon>
        <taxon>Hexapoda</taxon>
        <taxon>Insecta</taxon>
        <taxon>Pterygota</taxon>
        <taxon>Neoptera</taxon>
        <taxon>Endopterygota</taxon>
        <taxon>Coleoptera</taxon>
        <taxon>Polyphaga</taxon>
        <taxon>Cucujiformia</taxon>
        <taxon>Tenebrionidae</taxon>
        <taxon>Tenebrionidae incertae sedis</taxon>
        <taxon>Tribolium</taxon>
    </lineage>
</organism>
<keyword evidence="2" id="KW-1185">Reference proteome</keyword>
<dbReference type="InParanoid" id="D1ZZW2"/>
<reference evidence="1 2" key="1">
    <citation type="journal article" date="2008" name="Nature">
        <title>The genome of the model beetle and pest Tribolium castaneum.</title>
        <authorList>
            <consortium name="Tribolium Genome Sequencing Consortium"/>
            <person name="Richards S."/>
            <person name="Gibbs R.A."/>
            <person name="Weinstock G.M."/>
            <person name="Brown S.J."/>
            <person name="Denell R."/>
            <person name="Beeman R.W."/>
            <person name="Gibbs R."/>
            <person name="Beeman R.W."/>
            <person name="Brown S.J."/>
            <person name="Bucher G."/>
            <person name="Friedrich M."/>
            <person name="Grimmelikhuijzen C.J."/>
            <person name="Klingler M."/>
            <person name="Lorenzen M."/>
            <person name="Richards S."/>
            <person name="Roth S."/>
            <person name="Schroder R."/>
            <person name="Tautz D."/>
            <person name="Zdobnov E.M."/>
            <person name="Muzny D."/>
            <person name="Gibbs R.A."/>
            <person name="Weinstock G.M."/>
            <person name="Attaway T."/>
            <person name="Bell S."/>
            <person name="Buhay C.J."/>
            <person name="Chandrabose M.N."/>
            <person name="Chavez D."/>
            <person name="Clerk-Blankenburg K.P."/>
            <person name="Cree A."/>
            <person name="Dao M."/>
            <person name="Davis C."/>
            <person name="Chacko J."/>
            <person name="Dinh H."/>
            <person name="Dugan-Rocha S."/>
            <person name="Fowler G."/>
            <person name="Garner T.T."/>
            <person name="Garnes J."/>
            <person name="Gnirke A."/>
            <person name="Hawes A."/>
            <person name="Hernandez J."/>
            <person name="Hines S."/>
            <person name="Holder M."/>
            <person name="Hume J."/>
            <person name="Jhangiani S.N."/>
            <person name="Joshi V."/>
            <person name="Khan Z.M."/>
            <person name="Jackson L."/>
            <person name="Kovar C."/>
            <person name="Kowis A."/>
            <person name="Lee S."/>
            <person name="Lewis L.R."/>
            <person name="Margolis J."/>
            <person name="Morgan M."/>
            <person name="Nazareth L.V."/>
            <person name="Nguyen N."/>
            <person name="Okwuonu G."/>
            <person name="Parker D."/>
            <person name="Richards S."/>
            <person name="Ruiz S.J."/>
            <person name="Santibanez J."/>
            <person name="Savard J."/>
            <person name="Scherer S.E."/>
            <person name="Schneider B."/>
            <person name="Sodergren E."/>
            <person name="Tautz D."/>
            <person name="Vattahil S."/>
            <person name="Villasana D."/>
            <person name="White C.S."/>
            <person name="Wright R."/>
            <person name="Park Y."/>
            <person name="Beeman R.W."/>
            <person name="Lord J."/>
            <person name="Oppert B."/>
            <person name="Lorenzen M."/>
            <person name="Brown S."/>
            <person name="Wang L."/>
            <person name="Savard J."/>
            <person name="Tautz D."/>
            <person name="Richards S."/>
            <person name="Weinstock G."/>
            <person name="Gibbs R.A."/>
            <person name="Liu Y."/>
            <person name="Worley K."/>
            <person name="Weinstock G."/>
            <person name="Elsik C.G."/>
            <person name="Reese J.T."/>
            <person name="Elhaik E."/>
            <person name="Landan G."/>
            <person name="Graur D."/>
            <person name="Arensburger P."/>
            <person name="Atkinson P."/>
            <person name="Beeman R.W."/>
            <person name="Beidler J."/>
            <person name="Brown S.J."/>
            <person name="Demuth J.P."/>
            <person name="Drury D.W."/>
            <person name="Du Y.Z."/>
            <person name="Fujiwara H."/>
            <person name="Lorenzen M."/>
            <person name="Maselli V."/>
            <person name="Osanai M."/>
            <person name="Park Y."/>
            <person name="Robertson H.M."/>
            <person name="Tu Z."/>
            <person name="Wang J.J."/>
            <person name="Wang S."/>
            <person name="Richards S."/>
            <person name="Song H."/>
            <person name="Zhang L."/>
            <person name="Sodergren E."/>
            <person name="Werner D."/>
            <person name="Stanke M."/>
            <person name="Morgenstern B."/>
            <person name="Solovyev V."/>
            <person name="Kosarev P."/>
            <person name="Brown G."/>
            <person name="Chen H.C."/>
            <person name="Ermolaeva O."/>
            <person name="Hlavina W."/>
            <person name="Kapustin Y."/>
            <person name="Kiryutin B."/>
            <person name="Kitts P."/>
            <person name="Maglott D."/>
            <person name="Pruitt K."/>
            <person name="Sapojnikov V."/>
            <person name="Souvorov A."/>
            <person name="Mackey A.J."/>
            <person name="Waterhouse R.M."/>
            <person name="Wyder S."/>
            <person name="Zdobnov E.M."/>
            <person name="Zdobnov E.M."/>
            <person name="Wyder S."/>
            <person name="Kriventseva E.V."/>
            <person name="Kadowaki T."/>
            <person name="Bork P."/>
            <person name="Aranda M."/>
            <person name="Bao R."/>
            <person name="Beermann A."/>
            <person name="Berns N."/>
            <person name="Bolognesi R."/>
            <person name="Bonneton F."/>
            <person name="Bopp D."/>
            <person name="Brown S.J."/>
            <person name="Bucher G."/>
            <person name="Butts T."/>
            <person name="Chaumot A."/>
            <person name="Denell R.E."/>
            <person name="Ferrier D.E."/>
            <person name="Friedrich M."/>
            <person name="Gordon C.M."/>
            <person name="Jindra M."/>
            <person name="Klingler M."/>
            <person name="Lan Q."/>
            <person name="Lattorff H.M."/>
            <person name="Laudet V."/>
            <person name="von Levetsow C."/>
            <person name="Liu Z."/>
            <person name="Lutz R."/>
            <person name="Lynch J.A."/>
            <person name="da Fonseca R.N."/>
            <person name="Posnien N."/>
            <person name="Reuter R."/>
            <person name="Roth S."/>
            <person name="Savard J."/>
            <person name="Schinko J.B."/>
            <person name="Schmitt C."/>
            <person name="Schoppmeier M."/>
            <person name="Schroder R."/>
            <person name="Shippy T.D."/>
            <person name="Simonnet F."/>
            <person name="Marques-Souza H."/>
            <person name="Tautz D."/>
            <person name="Tomoyasu Y."/>
            <person name="Trauner J."/>
            <person name="Van der Zee M."/>
            <person name="Vervoort M."/>
            <person name="Wittkopp N."/>
            <person name="Wimmer E.A."/>
            <person name="Yang X."/>
            <person name="Jones A.K."/>
            <person name="Sattelle D.B."/>
            <person name="Ebert P.R."/>
            <person name="Nelson D."/>
            <person name="Scott J.G."/>
            <person name="Beeman R.W."/>
            <person name="Muthukrishnan S."/>
            <person name="Kramer K.J."/>
            <person name="Arakane Y."/>
            <person name="Beeman R.W."/>
            <person name="Zhu Q."/>
            <person name="Hogenkamp D."/>
            <person name="Dixit R."/>
            <person name="Oppert B."/>
            <person name="Jiang H."/>
            <person name="Zou Z."/>
            <person name="Marshall J."/>
            <person name="Elpidina E."/>
            <person name="Vinokurov K."/>
            <person name="Oppert C."/>
            <person name="Zou Z."/>
            <person name="Evans J."/>
            <person name="Lu Z."/>
            <person name="Zhao P."/>
            <person name="Sumathipala N."/>
            <person name="Altincicek B."/>
            <person name="Vilcinskas A."/>
            <person name="Williams M."/>
            <person name="Hultmark D."/>
            <person name="Hetru C."/>
            <person name="Jiang H."/>
            <person name="Grimmelikhuijzen C.J."/>
            <person name="Hauser F."/>
            <person name="Cazzamali G."/>
            <person name="Williamson M."/>
            <person name="Park Y."/>
            <person name="Li B."/>
            <person name="Tanaka Y."/>
            <person name="Predel R."/>
            <person name="Neupert S."/>
            <person name="Schachtner J."/>
            <person name="Verleyen P."/>
            <person name="Raible F."/>
            <person name="Bork P."/>
            <person name="Friedrich M."/>
            <person name="Walden K.K."/>
            <person name="Robertson H.M."/>
            <person name="Angeli S."/>
            <person name="Foret S."/>
            <person name="Bucher G."/>
            <person name="Schuetz S."/>
            <person name="Maleszka R."/>
            <person name="Wimmer E.A."/>
            <person name="Beeman R.W."/>
            <person name="Lorenzen M."/>
            <person name="Tomoyasu Y."/>
            <person name="Miller S.C."/>
            <person name="Grossmann D."/>
            <person name="Bucher G."/>
        </authorList>
    </citation>
    <scope>NUCLEOTIDE SEQUENCE [LARGE SCALE GENOMIC DNA]</scope>
    <source>
        <strain evidence="1 2">Georgia GA2</strain>
    </source>
</reference>